<dbReference type="EMBL" id="JBHLZU010000002">
    <property type="protein sequence ID" value="MFB9903013.1"/>
    <property type="molecule type" value="Genomic_DNA"/>
</dbReference>
<protein>
    <submittedName>
        <fullName evidence="1">Uncharacterized protein</fullName>
    </submittedName>
</protein>
<proteinExistence type="predicted"/>
<name>A0ABV5ZS10_9PSEU</name>
<dbReference type="RefSeq" id="WP_377850111.1">
    <property type="nucleotide sequence ID" value="NZ_JBHLZU010000002.1"/>
</dbReference>
<gene>
    <name evidence="1" type="ORF">ACFFQA_03600</name>
</gene>
<accession>A0ABV5ZS10</accession>
<comment type="caution">
    <text evidence="1">The sequence shown here is derived from an EMBL/GenBank/DDBJ whole genome shotgun (WGS) entry which is preliminary data.</text>
</comment>
<organism evidence="1 2">
    <name type="scientific">Allokutzneria oryzae</name>
    <dbReference type="NCBI Taxonomy" id="1378989"/>
    <lineage>
        <taxon>Bacteria</taxon>
        <taxon>Bacillati</taxon>
        <taxon>Actinomycetota</taxon>
        <taxon>Actinomycetes</taxon>
        <taxon>Pseudonocardiales</taxon>
        <taxon>Pseudonocardiaceae</taxon>
        <taxon>Allokutzneria</taxon>
    </lineage>
</organism>
<reference evidence="1 2" key="1">
    <citation type="submission" date="2024-09" db="EMBL/GenBank/DDBJ databases">
        <authorList>
            <person name="Sun Q."/>
            <person name="Mori K."/>
        </authorList>
    </citation>
    <scope>NUCLEOTIDE SEQUENCE [LARGE SCALE GENOMIC DNA]</scope>
    <source>
        <strain evidence="1 2">TBRC 7907</strain>
    </source>
</reference>
<dbReference type="Proteomes" id="UP001589693">
    <property type="component" value="Unassembled WGS sequence"/>
</dbReference>
<keyword evidence="2" id="KW-1185">Reference proteome</keyword>
<sequence>METDAESFLRLCVRAIEPDERVRRQGDERLTEAETAMVSIIR</sequence>
<evidence type="ECO:0000313" key="2">
    <source>
        <dbReference type="Proteomes" id="UP001589693"/>
    </source>
</evidence>
<evidence type="ECO:0000313" key="1">
    <source>
        <dbReference type="EMBL" id="MFB9903013.1"/>
    </source>
</evidence>